<dbReference type="EC" id="2.2.1.2" evidence="5 11"/>
<dbReference type="AlphaFoldDB" id="A0A2W2DIT7"/>
<dbReference type="Proteomes" id="UP000248749">
    <property type="component" value="Unassembled WGS sequence"/>
</dbReference>
<dbReference type="OrthoDB" id="9809101at2"/>
<evidence type="ECO:0000256" key="10">
    <source>
        <dbReference type="ARBA" id="ARBA00048810"/>
    </source>
</evidence>
<sequence>MTDRLGELSAAGVAIWLDDLSRTRLSSGGLDQLRREKHLVGVTSNPTIFAKALSDADEYDWQLKDLAIRGVDVEEAVRMLTTYDVRWACDVMRPAYDASAGVDGRVSIEVDPRLAHETEKTVAEAGALWWLIDRPNLFIKIPATEAGLPAITATLAEGISVNVTLIFGLDRYSQVMEAFLAGLEQAKANGHDLSKIGSVASFFVSRVDTEVDKRLEKIGSDQAKALRGKAAIANAKLAYERYGEVFSSDRWQALADAGAHPQRPLWASTSTKNPDYRDVIYVEELIAPGTVNTMPEPVIHAYGDHGETRGDTITGSYDEARQVFADLASVGVDMADVIAVLEREGVEKFEASWLELLDGVRKSLAAAGRGTGHPGAAARNNAQAAEQAGGNA</sequence>
<keyword evidence="7 11" id="KW-0808">Transferase</keyword>
<name>A0A2W2DIT7_9ACTN</name>
<evidence type="ECO:0000256" key="11">
    <source>
        <dbReference type="HAMAP-Rule" id="MF_00493"/>
    </source>
</evidence>
<comment type="pathway">
    <text evidence="3 11">Carbohydrate degradation; pentose phosphate pathway; D-glyceraldehyde 3-phosphate and beta-D-fructose 6-phosphate from D-ribose 5-phosphate and D-xylulose 5-phosphate (non-oxidative stage): step 2/3.</text>
</comment>
<evidence type="ECO:0000256" key="3">
    <source>
        <dbReference type="ARBA" id="ARBA00004857"/>
    </source>
</evidence>
<dbReference type="EMBL" id="POUB01000056">
    <property type="protein sequence ID" value="PZF99647.1"/>
    <property type="molecule type" value="Genomic_DNA"/>
</dbReference>
<evidence type="ECO:0000256" key="5">
    <source>
        <dbReference type="ARBA" id="ARBA00013151"/>
    </source>
</evidence>
<keyword evidence="8 11" id="KW-0570">Pentose shunt</keyword>
<protein>
    <recommendedName>
        <fullName evidence="5 11">Transaldolase</fullName>
        <ecNumber evidence="5 11">2.2.1.2</ecNumber>
    </recommendedName>
</protein>
<dbReference type="InterPro" id="IPR018225">
    <property type="entry name" value="Transaldolase_AS"/>
</dbReference>
<keyword evidence="9 11" id="KW-0704">Schiff base</keyword>
<reference evidence="13 14" key="1">
    <citation type="submission" date="2018-01" db="EMBL/GenBank/DDBJ databases">
        <title>Draft genome sequence of Salinispora sp. 13K206.</title>
        <authorList>
            <person name="Sahin N."/>
            <person name="Saygin H."/>
            <person name="Ay H."/>
        </authorList>
    </citation>
    <scope>NUCLEOTIDE SEQUENCE [LARGE SCALE GENOMIC DNA]</scope>
    <source>
        <strain evidence="13 14">13K206</strain>
    </source>
</reference>
<evidence type="ECO:0000256" key="9">
    <source>
        <dbReference type="ARBA" id="ARBA00023270"/>
    </source>
</evidence>
<dbReference type="PANTHER" id="PTHR10683:SF31">
    <property type="entry name" value="TRANSALDOLASE"/>
    <property type="match status" value="1"/>
</dbReference>
<comment type="catalytic activity">
    <reaction evidence="10 11">
        <text>D-sedoheptulose 7-phosphate + D-glyceraldehyde 3-phosphate = D-erythrose 4-phosphate + beta-D-fructose 6-phosphate</text>
        <dbReference type="Rhea" id="RHEA:17053"/>
        <dbReference type="ChEBI" id="CHEBI:16897"/>
        <dbReference type="ChEBI" id="CHEBI:57483"/>
        <dbReference type="ChEBI" id="CHEBI:57634"/>
        <dbReference type="ChEBI" id="CHEBI:59776"/>
        <dbReference type="EC" id="2.2.1.2"/>
    </reaction>
</comment>
<keyword evidence="6 11" id="KW-0963">Cytoplasm</keyword>
<dbReference type="PIRSF" id="PIRSF036915">
    <property type="entry name" value="Trnald_Bac_Plnt"/>
    <property type="match status" value="1"/>
</dbReference>
<dbReference type="UniPathway" id="UPA00115">
    <property type="reaction ID" value="UER00414"/>
</dbReference>
<comment type="caution">
    <text evidence="13">The sequence shown here is derived from an EMBL/GenBank/DDBJ whole genome shotgun (WGS) entry which is preliminary data.</text>
</comment>
<keyword evidence="14" id="KW-1185">Reference proteome</keyword>
<dbReference type="GO" id="GO:0005975">
    <property type="term" value="P:carbohydrate metabolic process"/>
    <property type="evidence" value="ECO:0007669"/>
    <property type="project" value="InterPro"/>
</dbReference>
<dbReference type="GO" id="GO:0005737">
    <property type="term" value="C:cytoplasm"/>
    <property type="evidence" value="ECO:0007669"/>
    <property type="project" value="UniProtKB-SubCell"/>
</dbReference>
<accession>A0A2W2DIT7</accession>
<comment type="subcellular location">
    <subcellularLocation>
        <location evidence="2 11">Cytoplasm</location>
    </subcellularLocation>
</comment>
<organism evidence="13 14">
    <name type="scientific">Micromonospora deserti</name>
    <dbReference type="NCBI Taxonomy" id="2070366"/>
    <lineage>
        <taxon>Bacteria</taxon>
        <taxon>Bacillati</taxon>
        <taxon>Actinomycetota</taxon>
        <taxon>Actinomycetes</taxon>
        <taxon>Micromonosporales</taxon>
        <taxon>Micromonosporaceae</taxon>
        <taxon>Micromonospora</taxon>
    </lineage>
</organism>
<evidence type="ECO:0000256" key="4">
    <source>
        <dbReference type="ARBA" id="ARBA00008426"/>
    </source>
</evidence>
<dbReference type="RefSeq" id="WP_111134133.1">
    <property type="nucleotide sequence ID" value="NZ_POUB01000056.1"/>
</dbReference>
<dbReference type="CDD" id="cd00955">
    <property type="entry name" value="Transaldolase_like"/>
    <property type="match status" value="1"/>
</dbReference>
<feature type="compositionally biased region" description="Low complexity" evidence="12">
    <location>
        <begin position="375"/>
        <end position="392"/>
    </location>
</feature>
<dbReference type="GO" id="GO:0006098">
    <property type="term" value="P:pentose-phosphate shunt"/>
    <property type="evidence" value="ECO:0007669"/>
    <property type="project" value="UniProtKB-UniRule"/>
</dbReference>
<comment type="function">
    <text evidence="1 11">Transaldolase is important for the balance of metabolites in the pentose-phosphate pathway.</text>
</comment>
<dbReference type="InterPro" id="IPR013785">
    <property type="entry name" value="Aldolase_TIM"/>
</dbReference>
<evidence type="ECO:0000256" key="8">
    <source>
        <dbReference type="ARBA" id="ARBA00023126"/>
    </source>
</evidence>
<evidence type="ECO:0000256" key="1">
    <source>
        <dbReference type="ARBA" id="ARBA00003518"/>
    </source>
</evidence>
<evidence type="ECO:0000256" key="7">
    <source>
        <dbReference type="ARBA" id="ARBA00022679"/>
    </source>
</evidence>
<comment type="similarity">
    <text evidence="4 11">Belongs to the transaldolase family. Type 2 subfamily.</text>
</comment>
<dbReference type="Gene3D" id="3.20.20.70">
    <property type="entry name" value="Aldolase class I"/>
    <property type="match status" value="1"/>
</dbReference>
<evidence type="ECO:0000256" key="12">
    <source>
        <dbReference type="SAM" id="MobiDB-lite"/>
    </source>
</evidence>
<dbReference type="NCBIfam" id="TIGR00876">
    <property type="entry name" value="tal_mycobact"/>
    <property type="match status" value="1"/>
</dbReference>
<dbReference type="HAMAP" id="MF_00493">
    <property type="entry name" value="Transaldolase_2"/>
    <property type="match status" value="1"/>
</dbReference>
<dbReference type="PANTHER" id="PTHR10683">
    <property type="entry name" value="TRANSALDOLASE"/>
    <property type="match status" value="1"/>
</dbReference>
<dbReference type="PROSITE" id="PS01054">
    <property type="entry name" value="TRANSALDOLASE_1"/>
    <property type="match status" value="1"/>
</dbReference>
<dbReference type="Pfam" id="PF00923">
    <property type="entry name" value="TAL_FSA"/>
    <property type="match status" value="1"/>
</dbReference>
<feature type="active site" description="Schiff-base intermediate with substrate" evidence="11">
    <location>
        <position position="140"/>
    </location>
</feature>
<evidence type="ECO:0000313" key="13">
    <source>
        <dbReference type="EMBL" id="PZF99647.1"/>
    </source>
</evidence>
<dbReference type="NCBIfam" id="NF002881">
    <property type="entry name" value="PRK03343.1"/>
    <property type="match status" value="1"/>
</dbReference>
<dbReference type="GO" id="GO:0004801">
    <property type="term" value="F:transaldolase activity"/>
    <property type="evidence" value="ECO:0007669"/>
    <property type="project" value="UniProtKB-UniRule"/>
</dbReference>
<evidence type="ECO:0000256" key="6">
    <source>
        <dbReference type="ARBA" id="ARBA00022490"/>
    </source>
</evidence>
<dbReference type="SUPFAM" id="SSF51569">
    <property type="entry name" value="Aldolase"/>
    <property type="match status" value="1"/>
</dbReference>
<gene>
    <name evidence="11 13" type="primary">tal</name>
    <name evidence="13" type="ORF">C1I99_11015</name>
</gene>
<evidence type="ECO:0000256" key="2">
    <source>
        <dbReference type="ARBA" id="ARBA00004496"/>
    </source>
</evidence>
<evidence type="ECO:0000313" key="14">
    <source>
        <dbReference type="Proteomes" id="UP000248749"/>
    </source>
</evidence>
<feature type="region of interest" description="Disordered" evidence="12">
    <location>
        <begin position="367"/>
        <end position="392"/>
    </location>
</feature>
<dbReference type="InterPro" id="IPR004732">
    <property type="entry name" value="Transaldolase_2"/>
</dbReference>
<proteinExistence type="inferred from homology"/>
<dbReference type="InterPro" id="IPR001585">
    <property type="entry name" value="TAL/FSA"/>
</dbReference>